<feature type="domain" description="DUF3592" evidence="2">
    <location>
        <begin position="53"/>
        <end position="107"/>
    </location>
</feature>
<proteinExistence type="predicted"/>
<name>A0ABZ0M2P8_9ACTN</name>
<keyword evidence="1" id="KW-1133">Transmembrane helix</keyword>
<dbReference type="EMBL" id="CP137573">
    <property type="protein sequence ID" value="WOX26051.1"/>
    <property type="molecule type" value="Genomic_DNA"/>
</dbReference>
<dbReference type="RefSeq" id="WP_318108921.1">
    <property type="nucleotide sequence ID" value="NZ_CP137573.1"/>
</dbReference>
<sequence>MQILPGGTPTFLLLFGLFAGFFAVRSALRFTRVLRLVRLWARADGWCAERRVQERSGMDNSYATEYVYAFRTPDGREIRFTDPSPSAFGFEEGAPVRVSYDPAAPEKLATIAGPGAWRALVIPAVLAVFIGLMTLLLLWGFGASHDWW</sequence>
<gene>
    <name evidence="3" type="ORF">R2D22_33570</name>
</gene>
<organism evidence="3 4">
    <name type="scientific">Streptomyces solicathayae</name>
    <dbReference type="NCBI Taxonomy" id="3081768"/>
    <lineage>
        <taxon>Bacteria</taxon>
        <taxon>Bacillati</taxon>
        <taxon>Actinomycetota</taxon>
        <taxon>Actinomycetes</taxon>
        <taxon>Kitasatosporales</taxon>
        <taxon>Streptomycetaceae</taxon>
        <taxon>Streptomyces</taxon>
    </lineage>
</organism>
<protein>
    <submittedName>
        <fullName evidence="3">DUF3592 domain-containing protein</fullName>
    </submittedName>
</protein>
<dbReference type="InterPro" id="IPR021994">
    <property type="entry name" value="DUF3592"/>
</dbReference>
<keyword evidence="4" id="KW-1185">Reference proteome</keyword>
<keyword evidence="1" id="KW-0812">Transmembrane</keyword>
<evidence type="ECO:0000313" key="3">
    <source>
        <dbReference type="EMBL" id="WOX26051.1"/>
    </source>
</evidence>
<keyword evidence="1" id="KW-0472">Membrane</keyword>
<feature type="transmembrane region" description="Helical" evidence="1">
    <location>
        <begin position="120"/>
        <end position="141"/>
    </location>
</feature>
<evidence type="ECO:0000256" key="1">
    <source>
        <dbReference type="SAM" id="Phobius"/>
    </source>
</evidence>
<evidence type="ECO:0000313" key="4">
    <source>
        <dbReference type="Proteomes" id="UP001301731"/>
    </source>
</evidence>
<dbReference type="Proteomes" id="UP001301731">
    <property type="component" value="Chromosome"/>
</dbReference>
<feature type="transmembrane region" description="Helical" evidence="1">
    <location>
        <begin position="6"/>
        <end position="28"/>
    </location>
</feature>
<accession>A0ABZ0M2P8</accession>
<evidence type="ECO:0000259" key="2">
    <source>
        <dbReference type="Pfam" id="PF12158"/>
    </source>
</evidence>
<dbReference type="Pfam" id="PF12158">
    <property type="entry name" value="DUF3592"/>
    <property type="match status" value="1"/>
</dbReference>
<reference evidence="3 4" key="1">
    <citation type="submission" date="2023-10" db="EMBL/GenBank/DDBJ databases">
        <title>The genome sequence of Streptomyces sp. HUAS YS2.</title>
        <authorList>
            <person name="Mo P."/>
        </authorList>
    </citation>
    <scope>NUCLEOTIDE SEQUENCE [LARGE SCALE GENOMIC DNA]</scope>
    <source>
        <strain evidence="3 4">HUAS YS2</strain>
    </source>
</reference>